<dbReference type="PANTHER" id="PTHR42685">
    <property type="entry name" value="GERANYLGERANYL DIPHOSPHATE REDUCTASE"/>
    <property type="match status" value="1"/>
</dbReference>
<dbReference type="InterPro" id="IPR054884">
    <property type="entry name" value="Dggglyphlred_Halo"/>
</dbReference>
<protein>
    <submittedName>
        <fullName evidence="2">NAD(P)/FAD-dependent oxidoreductase</fullName>
    </submittedName>
</protein>
<dbReference type="RefSeq" id="WP_207289526.1">
    <property type="nucleotide sequence ID" value="NZ_CP071462.1"/>
</dbReference>
<dbReference type="EMBL" id="CP071462">
    <property type="protein sequence ID" value="QSW99921.1"/>
    <property type="molecule type" value="Genomic_DNA"/>
</dbReference>
<dbReference type="PANTHER" id="PTHR42685:SF18">
    <property type="entry name" value="DIGERANYLGERANYLGLYCEROPHOSPHOLIPID REDUCTASE"/>
    <property type="match status" value="1"/>
</dbReference>
<keyword evidence="3" id="KW-1185">Reference proteome</keyword>
<dbReference type="GO" id="GO:0071949">
    <property type="term" value="F:FAD binding"/>
    <property type="evidence" value="ECO:0007669"/>
    <property type="project" value="InterPro"/>
</dbReference>
<dbReference type="NCBIfam" id="NF041385">
    <property type="entry name" value="Dggglyphlred_Halo"/>
    <property type="match status" value="1"/>
</dbReference>
<sequence>MNNRYDVVIAGAGPAGGQCTRDLAARGYDVVVLETESEDEFPRQSNKSTAGTFPSMMASFGIPDDVVMQYTDKVVLESPHDHYVREQAGAVLEFADFKRFLVADSREEGAEYRFDARVTAPIMENGQIAGVRYNGDEEVYGDIVIDATGPSAPLAKKLDVVDLKRENHAIGIEYEFEGIDIDRPGFADLRDAMMLRLDHDIAPGGYSWIFHTGEDTAKVGLCYIQNGSHKQYARDDFGIDDYLEHWLETDPRFADATALEGKQHRGSAHIQLPERMHTDRFMAIGDTVPTVDPLWGEGINKCMQSGRMAAAAVDSCLKHDIEPTAENLEVYDTLWHRDVAPNQRKRLLMTQLLYLAPNDRYDQFMRDLQRLDDDTLAKANRGDVRSILRLFELDDLPMLAEFAKQRLGFDDLL</sequence>
<dbReference type="InterPro" id="IPR002938">
    <property type="entry name" value="FAD-bd"/>
</dbReference>
<dbReference type="PRINTS" id="PR00420">
    <property type="entry name" value="RNGMNOXGNASE"/>
</dbReference>
<dbReference type="KEGG" id="hakz:J0X25_02870"/>
<accession>A0A8A2VEJ1</accession>
<dbReference type="Proteomes" id="UP000663203">
    <property type="component" value="Chromosome"/>
</dbReference>
<reference evidence="2 3" key="1">
    <citation type="submission" date="2021-03" db="EMBL/GenBank/DDBJ databases">
        <title>Haloterrigena longa sp. nov. and Haloterrigena limicola sp. nov., extremely halophilic archaea isolated from a salt lake.</title>
        <authorList>
            <person name="Henglin C."/>
        </authorList>
    </citation>
    <scope>NUCLEOTIDE SEQUENCE [LARGE SCALE GENOMIC DNA]</scope>
    <source>
        <strain evidence="2 3">KZCA68</strain>
    </source>
</reference>
<proteinExistence type="predicted"/>
<dbReference type="Gene3D" id="3.50.50.60">
    <property type="entry name" value="FAD/NAD(P)-binding domain"/>
    <property type="match status" value="1"/>
</dbReference>
<evidence type="ECO:0000313" key="2">
    <source>
        <dbReference type="EMBL" id="QSW99921.1"/>
    </source>
</evidence>
<dbReference type="AlphaFoldDB" id="A0A8A2VEJ1"/>
<name>A0A8A2VEJ1_9EURY</name>
<dbReference type="SUPFAM" id="SSF51905">
    <property type="entry name" value="FAD/NAD(P)-binding domain"/>
    <property type="match status" value="1"/>
</dbReference>
<organism evidence="2 3">
    <name type="scientific">Haloterrigena alkaliphila</name>
    <dbReference type="NCBI Taxonomy" id="2816475"/>
    <lineage>
        <taxon>Archaea</taxon>
        <taxon>Methanobacteriati</taxon>
        <taxon>Methanobacteriota</taxon>
        <taxon>Stenosarchaea group</taxon>
        <taxon>Halobacteria</taxon>
        <taxon>Halobacteriales</taxon>
        <taxon>Natrialbaceae</taxon>
        <taxon>Haloterrigena</taxon>
    </lineage>
</organism>
<dbReference type="InterPro" id="IPR050407">
    <property type="entry name" value="Geranylgeranyl_reductase"/>
</dbReference>
<feature type="domain" description="FAD-binding" evidence="1">
    <location>
        <begin position="5"/>
        <end position="307"/>
    </location>
</feature>
<dbReference type="InterPro" id="IPR036188">
    <property type="entry name" value="FAD/NAD-bd_sf"/>
</dbReference>
<dbReference type="Pfam" id="PF01494">
    <property type="entry name" value="FAD_binding_3"/>
    <property type="match status" value="1"/>
</dbReference>
<dbReference type="GeneID" id="63186213"/>
<evidence type="ECO:0000313" key="3">
    <source>
        <dbReference type="Proteomes" id="UP000663203"/>
    </source>
</evidence>
<evidence type="ECO:0000259" key="1">
    <source>
        <dbReference type="Pfam" id="PF01494"/>
    </source>
</evidence>
<gene>
    <name evidence="2" type="ORF">J0X25_02870</name>
</gene>